<reference evidence="5 6" key="1">
    <citation type="submission" date="2015-03" db="EMBL/GenBank/DDBJ databases">
        <authorList>
            <person name="Urmite Genomes"/>
        </authorList>
    </citation>
    <scope>NUCLEOTIDE SEQUENCE [LARGE SCALE GENOMIC DNA]</scope>
    <source>
        <strain evidence="5 6">CSUR P1491</strain>
    </source>
</reference>
<proteinExistence type="inferred from homology"/>
<protein>
    <submittedName>
        <fullName evidence="5">Acetyl-CoA acetyltransferase</fullName>
    </submittedName>
</protein>
<dbReference type="PANTHER" id="PTHR18919:SF139">
    <property type="entry name" value="THIOLASE-LIKE PROTEIN TYPE 1 ADDITIONAL C-TERMINAL DOMAIN-CONTAINING PROTEIN"/>
    <property type="match status" value="1"/>
</dbReference>
<dbReference type="InterPro" id="IPR040771">
    <property type="entry name" value="TLP1_add_C"/>
</dbReference>
<evidence type="ECO:0000256" key="1">
    <source>
        <dbReference type="ARBA" id="ARBA00010982"/>
    </source>
</evidence>
<gene>
    <name evidence="5" type="ORF">BN1232_04864</name>
</gene>
<dbReference type="Pfam" id="PF18313">
    <property type="entry name" value="TLP1_add_C"/>
    <property type="match status" value="1"/>
</dbReference>
<evidence type="ECO:0000256" key="3">
    <source>
        <dbReference type="ARBA" id="ARBA00023315"/>
    </source>
</evidence>
<accession>A0A0E3WDK4</accession>
<evidence type="ECO:0000313" key="6">
    <source>
        <dbReference type="Proteomes" id="UP000199251"/>
    </source>
</evidence>
<dbReference type="EMBL" id="CTEE01000001">
    <property type="protein sequence ID" value="CQD20262.1"/>
    <property type="molecule type" value="Genomic_DNA"/>
</dbReference>
<comment type="similarity">
    <text evidence="1">Belongs to the thiolase-like superfamily. Thiolase family.</text>
</comment>
<evidence type="ECO:0000256" key="2">
    <source>
        <dbReference type="ARBA" id="ARBA00022679"/>
    </source>
</evidence>
<dbReference type="RefSeq" id="WP_090606137.1">
    <property type="nucleotide sequence ID" value="NZ_CTEE01000001.1"/>
</dbReference>
<dbReference type="Gene3D" id="2.40.50.840">
    <property type="match status" value="1"/>
</dbReference>
<dbReference type="Gene3D" id="3.40.47.10">
    <property type="match status" value="1"/>
</dbReference>
<evidence type="ECO:0000313" key="5">
    <source>
        <dbReference type="EMBL" id="CQD20262.1"/>
    </source>
</evidence>
<dbReference type="CDD" id="cd00829">
    <property type="entry name" value="SCP-x_thiolase"/>
    <property type="match status" value="1"/>
</dbReference>
<dbReference type="AlphaFoldDB" id="A0A0E3WDK4"/>
<dbReference type="GO" id="GO:0016746">
    <property type="term" value="F:acyltransferase activity"/>
    <property type="evidence" value="ECO:0007669"/>
    <property type="project" value="UniProtKB-KW"/>
</dbReference>
<organism evidence="5 6">
    <name type="scientific">Mycobacterium lentiflavum</name>
    <dbReference type="NCBI Taxonomy" id="141349"/>
    <lineage>
        <taxon>Bacteria</taxon>
        <taxon>Bacillati</taxon>
        <taxon>Actinomycetota</taxon>
        <taxon>Actinomycetes</taxon>
        <taxon>Mycobacteriales</taxon>
        <taxon>Mycobacteriaceae</taxon>
        <taxon>Mycobacterium</taxon>
        <taxon>Mycobacterium simiae complex</taxon>
    </lineage>
</organism>
<evidence type="ECO:0000259" key="4">
    <source>
        <dbReference type="Pfam" id="PF18313"/>
    </source>
</evidence>
<dbReference type="Proteomes" id="UP000199251">
    <property type="component" value="Unassembled WGS sequence"/>
</dbReference>
<dbReference type="InterPro" id="IPR016039">
    <property type="entry name" value="Thiolase-like"/>
</dbReference>
<sequence length="511" mass="54737">MPVDPRTPVLVGVGQFTERIDDPDYRGMSAVDLATAAVREALADTGAKGVAQAVDTVFALRQFEISGPMPAALGKSNNYPRSVMNRLGGDPARVVLEPVGGQGPQKLVTEAGNAIAAGDADVVLIMGSEAGSTARFWRHAAEKGQAKPNFTEHVEGQLEDRGHQIFSYIDDYTIQHGLTGAPVQYGLMENARRARLGHSVADYRREMAELFAPMSKVAAKNPFSSSPLERSVDEIITVTDDNRMICDPYPRLLVARDQVNQGAAAVLMSVQAATRLGVAQDKWVYLHGHSDMIEQAMLDRADLGASPAAVHAVREALRVAGIGTDDIATFDLYSCFPFPVFVICEALGIDGDDPRGLTLTGGLPYFGGPGNSYSLHGIAETVTQMRDRPGQFGLVGANGGIMSKYSVGIYSTTPVDWRTDNCAALNTQINALPKVEVTKTPDGAATIETYSVRYDWPIRTGIIVGRLAADDTRFMATTDDQDLVALMCDDDPLGAEISVWSTDNGNRASLG</sequence>
<keyword evidence="3" id="KW-0012">Acyltransferase</keyword>
<dbReference type="NCBIfam" id="NF006105">
    <property type="entry name" value="PRK08257.1-4"/>
    <property type="match status" value="1"/>
</dbReference>
<dbReference type="OrthoDB" id="4470569at2"/>
<dbReference type="STRING" id="141349.BN1232_04864"/>
<dbReference type="SUPFAM" id="SSF53901">
    <property type="entry name" value="Thiolase-like"/>
    <property type="match status" value="2"/>
</dbReference>
<dbReference type="PANTHER" id="PTHR18919">
    <property type="entry name" value="ACETYL-COA C-ACYLTRANSFERASE"/>
    <property type="match status" value="1"/>
</dbReference>
<name>A0A0E3WDK4_MYCLN</name>
<keyword evidence="2 5" id="KW-0808">Transferase</keyword>
<feature type="domain" description="Thiolase-like protein type 1 additional C-terminal" evidence="4">
    <location>
        <begin position="425"/>
        <end position="503"/>
    </location>
</feature>